<organism evidence="1 2">
    <name type="scientific">Paenibacillus enshidis</name>
    <dbReference type="NCBI Taxonomy" id="1458439"/>
    <lineage>
        <taxon>Bacteria</taxon>
        <taxon>Bacillati</taxon>
        <taxon>Bacillota</taxon>
        <taxon>Bacilli</taxon>
        <taxon>Bacillales</taxon>
        <taxon>Paenibacillaceae</taxon>
        <taxon>Paenibacillus</taxon>
    </lineage>
</organism>
<evidence type="ECO:0000313" key="2">
    <source>
        <dbReference type="Proteomes" id="UP001580346"/>
    </source>
</evidence>
<sequence>MTDRLQTPLHKYYADLHIHIGQAENGAPVKISGSRNLTFANIAREASERKGIHLTGVIDCHAPNVQEDIKRHLDDGSMAEIEGGGIAYKNTVILLGAEIEIREGTRPEAHVLAYFPDLDTMTDFSGWMGRHMKNVNLSSQRLYAPPRELQAEIYGRAGIMIPAHVFTPHKGIYGSSARRMAELLDLGKISAVELGLSADSEMAGYISELDSFSFLTNSDAHSLGKIGREYNELLLKAPSFAELRLALERSGGRKVTGNYGLNPRLGKYHRSFCTGCGTILDEQEIAADRCPACGHAKLVRGVFDRILDIADRARPCIPEHRPPYIYQVPLEFIPGLGQAKLQRLLERFGTEMNILHQAGEEAIAAEVGTELARSIVMAREGRLQLIAGGGGTYGKIDRNGESHKAARLQD</sequence>
<keyword evidence="1" id="KW-0540">Nuclease</keyword>
<evidence type="ECO:0000313" key="1">
    <source>
        <dbReference type="EMBL" id="MFB5268338.1"/>
    </source>
</evidence>
<gene>
    <name evidence="1" type="ORF">ACE41H_16370</name>
</gene>
<dbReference type="CDD" id="cd19067">
    <property type="entry name" value="PfuEndoQ-like"/>
    <property type="match status" value="1"/>
</dbReference>
<dbReference type="Proteomes" id="UP001580346">
    <property type="component" value="Unassembled WGS sequence"/>
</dbReference>
<dbReference type="SUPFAM" id="SSF89550">
    <property type="entry name" value="PHP domain-like"/>
    <property type="match status" value="1"/>
</dbReference>
<name>A0ABV5AVV1_9BACL</name>
<proteinExistence type="predicted"/>
<dbReference type="InterPro" id="IPR016195">
    <property type="entry name" value="Pol/histidinol_Pase-like"/>
</dbReference>
<dbReference type="EMBL" id="JBHHMI010000015">
    <property type="protein sequence ID" value="MFB5268338.1"/>
    <property type="molecule type" value="Genomic_DNA"/>
</dbReference>
<dbReference type="InterPro" id="IPR010994">
    <property type="entry name" value="RuvA_2-like"/>
</dbReference>
<accession>A0ABV5AVV1</accession>
<dbReference type="RefSeq" id="WP_375356527.1">
    <property type="nucleotide sequence ID" value="NZ_JBHHMI010000015.1"/>
</dbReference>
<dbReference type="Gene3D" id="1.10.150.20">
    <property type="entry name" value="5' to 3' exonuclease, C-terminal subdomain"/>
    <property type="match status" value="1"/>
</dbReference>
<keyword evidence="1" id="KW-0378">Hydrolase</keyword>
<reference evidence="1 2" key="1">
    <citation type="submission" date="2024-09" db="EMBL/GenBank/DDBJ databases">
        <title>Paenibacillus zeirhizospherea sp. nov., isolated from surface of the maize (Zea mays) roots in a horticulture field, Hungary.</title>
        <authorList>
            <person name="Marton D."/>
            <person name="Farkas M."/>
            <person name="Bedics A."/>
            <person name="Toth E."/>
            <person name="Tancsics A."/>
            <person name="Boka K."/>
            <person name="Maroti G."/>
            <person name="Kriszt B."/>
            <person name="Cserhati M."/>
        </authorList>
    </citation>
    <scope>NUCLEOTIDE SEQUENCE [LARGE SCALE GENOMIC DNA]</scope>
    <source>
        <strain evidence="1 2">KCTC 33519</strain>
    </source>
</reference>
<dbReference type="Gene3D" id="3.20.20.140">
    <property type="entry name" value="Metal-dependent hydrolases"/>
    <property type="match status" value="1"/>
</dbReference>
<protein>
    <submittedName>
        <fullName evidence="1">Endonuclease Q family protein</fullName>
    </submittedName>
</protein>
<dbReference type="GO" id="GO:0004519">
    <property type="term" value="F:endonuclease activity"/>
    <property type="evidence" value="ECO:0007669"/>
    <property type="project" value="UniProtKB-KW"/>
</dbReference>
<dbReference type="SUPFAM" id="SSF47781">
    <property type="entry name" value="RuvA domain 2-like"/>
    <property type="match status" value="1"/>
</dbReference>
<keyword evidence="1" id="KW-0255">Endonuclease</keyword>
<comment type="caution">
    <text evidence="1">The sequence shown here is derived from an EMBL/GenBank/DDBJ whole genome shotgun (WGS) entry which is preliminary data.</text>
</comment>
<dbReference type="PANTHER" id="PTHR40084">
    <property type="entry name" value="PHOSPHOHYDROLASE, PHP FAMILY"/>
    <property type="match status" value="1"/>
</dbReference>
<keyword evidence="2" id="KW-1185">Reference proteome</keyword>
<dbReference type="PANTHER" id="PTHR40084:SF1">
    <property type="entry name" value="PHOSPHOTRANSFERASE"/>
    <property type="match status" value="1"/>
</dbReference>